<name>A0ACB4UNN3_9ACTN</name>
<sequence length="436" mass="46577">MTMSHTTDGAVMGNMTGNRRHSNAIARWYRWMRLDNGSARSDGRKPLLAQPMLDYLVLLVVTLLLLGIGTLMSLSSSSVYAQMLGNSPYYFAKRQLGFLAIGIIAGLVFGRFSEEFLRRTAGIVWVVVGLMLVATLFVGDDAGKGNRSWLSVGPVGVQPSEFAKFSLVLIGAAYLARHRETIGEVKDFFWFLVIQGSVILMVLVQGDLGTALILAAIVLVQMWVCGMPVRHILTLLAVGAVGVVAMIVQAPYRMQRIVTFLDPSSDSTTSDQPLAATYALATGGLGGVGIGASKQKWGGLYDGAQNDFVFAVLGEELGLVGTVTVIVLFALLCWAGIRVAVRSQSQFLRIAAATITAWIGVQALINMAVSLTLAPVIGVPLPFISVGGSALVSNLVAMGVLLSCARREPAAQRYLDATRRRKPPRVTSVVDDSGSN</sequence>
<keyword evidence="1" id="KW-0131">Cell cycle</keyword>
<accession>A0ACB4UNN3</accession>
<gene>
    <name evidence="1" type="ORF">H640_05173</name>
</gene>
<keyword evidence="1" id="KW-0132">Cell division</keyword>
<dbReference type="EMBL" id="AOST01000049">
    <property type="protein sequence ID" value="ERF66349.1"/>
    <property type="molecule type" value="Genomic_DNA"/>
</dbReference>
<evidence type="ECO:0000313" key="2">
    <source>
        <dbReference type="Proteomes" id="UP000053711"/>
    </source>
</evidence>
<dbReference type="Proteomes" id="UP000053711">
    <property type="component" value="Unassembled WGS sequence"/>
</dbReference>
<keyword evidence="2" id="KW-1185">Reference proteome</keyword>
<comment type="caution">
    <text evidence="1">The sequence shown here is derived from an EMBL/GenBank/DDBJ whole genome shotgun (WGS) entry which is preliminary data.</text>
</comment>
<reference evidence="1 2" key="1">
    <citation type="journal article" date="2013" name="BMC Genomics">
        <title>Comparative genomics reveals distinct host-interacting traits of three major human-associated propionibacteria.</title>
        <authorList>
            <person name="Mak T.N."/>
            <person name="Schmid M."/>
            <person name="Brzuszkiewicz E."/>
            <person name="Zeng G."/>
            <person name="Meyer R."/>
            <person name="Sfanos K.S."/>
            <person name="Brinkmann V."/>
            <person name="Meyer T.F."/>
            <person name="Bruggemann H."/>
        </authorList>
    </citation>
    <scope>NUCLEOTIDE SEQUENCE [LARGE SCALE GENOMIC DNA]</scope>
    <source>
        <strain evidence="1 2">TM11</strain>
    </source>
</reference>
<evidence type="ECO:0000313" key="1">
    <source>
        <dbReference type="EMBL" id="ERF66349.1"/>
    </source>
</evidence>
<organism evidence="1 2">
    <name type="scientific">Cutibacterium granulosum TM11</name>
    <dbReference type="NCBI Taxonomy" id="1292373"/>
    <lineage>
        <taxon>Bacteria</taxon>
        <taxon>Bacillati</taxon>
        <taxon>Actinomycetota</taxon>
        <taxon>Actinomycetes</taxon>
        <taxon>Propionibacteriales</taxon>
        <taxon>Propionibacteriaceae</taxon>
        <taxon>Cutibacterium</taxon>
    </lineage>
</organism>
<protein>
    <submittedName>
        <fullName evidence="1">Cell division protein FtsW</fullName>
    </submittedName>
</protein>
<proteinExistence type="predicted"/>